<dbReference type="VEuPathDB" id="ToxoDB:NCLIV_039410"/>
<sequence>MSRAYVDLVVPRKTKAPPFSVESGNARQKRPNRIWFDRERAQARNEMRRVYPLHYYISSYDTYAFLASLRQGADPAKRDASGRTPLDLAVQMAVELIETSLCTSFPIDNVDPTPAATLKPAIGSPPETTAETFANPFRAKYHDANANMYVQHNSMRYRSAGTDVYKSCREPPFLLPPDGKDGAERTYQVAAFPPQESRVDGECEDLFRDQRARRPQSPPFPLPRGDVSRYYAASHNLRPQQFRYAYDANGKPTSWSRLQREQVQLEQEHLQGEFLVAVEQFLERPPSKAAMAQMRELIRRLNVMLIIIKKFEHCLPLKREAAEKAKAYIGTALTYPYLYTASMYEAFKRYPRTPAGQVGLDEAVERGKGKQGATQNVALSFNSGARLNKLLKAWDPLNPDDGRRLVLIIMSLKMRGHELFSFMGTVSRLFNALLDQLGIFDDRSRAGGHWWKLGSECSQFYLHMAFSLDESHLFQKFITQQQLFDKQDLFKWEDLLYTLMQHRDKFRPYFAALLARRLKARVQKRLMGSTDQQAYLPETVKYPCEERYFTRQLLGEYSEIFGEAEAEEFNSMLRHWRYGAARQAPGAAADEDNLLPPPLPPLFESPAADFWSLRD</sequence>
<accession>F0VB44</accession>
<organism evidence="1 3">
    <name type="scientific">Neospora caninum (strain Liverpool)</name>
    <dbReference type="NCBI Taxonomy" id="572307"/>
    <lineage>
        <taxon>Eukaryota</taxon>
        <taxon>Sar</taxon>
        <taxon>Alveolata</taxon>
        <taxon>Apicomplexa</taxon>
        <taxon>Conoidasida</taxon>
        <taxon>Coccidia</taxon>
        <taxon>Eucoccidiorida</taxon>
        <taxon>Eimeriorina</taxon>
        <taxon>Sarcocystidae</taxon>
        <taxon>Neospora</taxon>
    </lineage>
</organism>
<dbReference type="GeneID" id="13441900"/>
<keyword evidence="3" id="KW-1185">Reference proteome</keyword>
<evidence type="ECO:0000313" key="2">
    <source>
        <dbReference type="EMBL" id="CEL68168.1"/>
    </source>
</evidence>
<proteinExistence type="predicted"/>
<dbReference type="EMBL" id="LN714484">
    <property type="protein sequence ID" value="CEL68168.1"/>
    <property type="molecule type" value="Genomic_DNA"/>
</dbReference>
<dbReference type="Gene3D" id="1.25.40.20">
    <property type="entry name" value="Ankyrin repeat-containing domain"/>
    <property type="match status" value="1"/>
</dbReference>
<reference evidence="1" key="2">
    <citation type="submission" date="2011-03" db="EMBL/GenBank/DDBJ databases">
        <title>Comparative genomics and transcriptomics of Neospora caninum and Toxoplasma gondii.</title>
        <authorList>
            <person name="Reid A.J."/>
            <person name="Sohal A."/>
            <person name="Harris D."/>
            <person name="Quail M."/>
            <person name="Sanders M."/>
            <person name="Berriman M."/>
            <person name="Wastling J.M."/>
            <person name="Pain A."/>
        </authorList>
    </citation>
    <scope>NUCLEOTIDE SEQUENCE</scope>
    <source>
        <strain evidence="1">Liverpool</strain>
    </source>
</reference>
<dbReference type="FunCoup" id="F0VB44">
    <property type="interactions" value="4"/>
</dbReference>
<dbReference type="RefSeq" id="XP_003880899.1">
    <property type="nucleotide sequence ID" value="XM_003880850.1"/>
</dbReference>
<dbReference type="OrthoDB" id="371459at2759"/>
<dbReference type="EMBL" id="FR823385">
    <property type="protein sequence ID" value="CBZ50866.1"/>
    <property type="molecule type" value="Genomic_DNA"/>
</dbReference>
<dbReference type="OMA" id="YLLHMSF"/>
<dbReference type="AlphaFoldDB" id="F0VB44"/>
<dbReference type="eggNOG" id="ENOG502S895">
    <property type="taxonomic scope" value="Eukaryota"/>
</dbReference>
<reference evidence="3" key="3">
    <citation type="journal article" date="2012" name="PLoS Pathog.">
        <title>Comparative genomics of the apicomplexan parasites Toxoplasma gondii and Neospora caninum: Coccidia differing in host range and transmission strategy.</title>
        <authorList>
            <person name="Reid A.J."/>
            <person name="Vermont S.J."/>
            <person name="Cotton J.A."/>
            <person name="Harris D."/>
            <person name="Hill-Cawthorne G.A."/>
            <person name="Konen-Waisman S."/>
            <person name="Latham S.M."/>
            <person name="Mourier T."/>
            <person name="Norton R."/>
            <person name="Quail M.A."/>
            <person name="Sanders M."/>
            <person name="Shanmugam D."/>
            <person name="Sohal A."/>
            <person name="Wasmuth J.D."/>
            <person name="Brunk B."/>
            <person name="Grigg M.E."/>
            <person name="Howard J.C."/>
            <person name="Parkinson J."/>
            <person name="Roos D.S."/>
            <person name="Trees A.J."/>
            <person name="Berriman M."/>
            <person name="Pain A."/>
            <person name="Wastling J.M."/>
        </authorList>
    </citation>
    <scope>NUCLEOTIDE SEQUENCE [LARGE SCALE GENOMIC DNA]</scope>
    <source>
        <strain evidence="3">Liverpool</strain>
    </source>
</reference>
<protein>
    <submittedName>
        <fullName evidence="1">Uncharacterized protein</fullName>
    </submittedName>
</protein>
<gene>
    <name evidence="2" type="ORF">BN1204_039410</name>
    <name evidence="1" type="ORF">NCLIV_039410</name>
</gene>
<name>F0VB44_NEOCL</name>
<reference evidence="2" key="4">
    <citation type="journal article" date="2015" name="PLoS ONE">
        <title>Comprehensive Evaluation of Toxoplasma gondii VEG and Neospora caninum LIV Genomes with Tachyzoite Stage Transcriptome and Proteome Defines Novel Transcript Features.</title>
        <authorList>
            <person name="Ramaprasad A."/>
            <person name="Mourier T."/>
            <person name="Naeem R."/>
            <person name="Malas T.B."/>
            <person name="Moussa E."/>
            <person name="Panigrahi A."/>
            <person name="Vermont S.J."/>
            <person name="Otto T.D."/>
            <person name="Wastling J."/>
            <person name="Pain A."/>
        </authorList>
    </citation>
    <scope>NUCLEOTIDE SEQUENCE</scope>
    <source>
        <strain evidence="2">Liverpool</strain>
    </source>
</reference>
<dbReference type="Proteomes" id="UP000007494">
    <property type="component" value="Chromosome IX"/>
</dbReference>
<dbReference type="InterPro" id="IPR036770">
    <property type="entry name" value="Ankyrin_rpt-contain_sf"/>
</dbReference>
<evidence type="ECO:0000313" key="1">
    <source>
        <dbReference type="EMBL" id="CBZ50866.1"/>
    </source>
</evidence>
<evidence type="ECO:0000313" key="3">
    <source>
        <dbReference type="Proteomes" id="UP000007494"/>
    </source>
</evidence>
<dbReference type="InParanoid" id="F0VB44"/>
<reference evidence="1" key="1">
    <citation type="submission" date="2011-02" db="EMBL/GenBank/DDBJ databases">
        <authorList>
            <person name="Aslett M."/>
        </authorList>
    </citation>
    <scope>NUCLEOTIDE SEQUENCE</scope>
    <source>
        <strain evidence="1">Liverpool</strain>
    </source>
</reference>